<sequence>MDARFLNYSFAAAYYLGVPERSIKQTTGIQNLDATEFLATPWSYPDFEEQRRIADYLDAETARIDRLAAARLRQRVLLSERWQTRLAEAVSNAVRTCGELPLRRVCVGLEQGWSPQCDDAEALPEEWAVLKTSAVSSGRFDALAHKLLPTATAPDTRYKVDDGDLLLTRGSGSADLVGMAAVAQTEGRKLLLSDLLYRVKLARGWSSAFVALVLRSQYGRQQITSTIRGAAGLTVKIRGEDILGLTIPQIPPSEQAAFTDSLERAESELFQLSTVIDQSNVLLAERRQALITAAVTGQFDVTTGRGADLS</sequence>
<evidence type="ECO:0000313" key="4">
    <source>
        <dbReference type="Proteomes" id="UP000282312"/>
    </source>
</evidence>
<evidence type="ECO:0008006" key="5">
    <source>
        <dbReference type="Google" id="ProtNLM"/>
    </source>
</evidence>
<protein>
    <recommendedName>
        <fullName evidence="5">Type I restriction modification DNA specificity domain-containing protein</fullName>
    </recommendedName>
</protein>
<dbReference type="InterPro" id="IPR044946">
    <property type="entry name" value="Restrct_endonuc_typeI_TRD_sf"/>
</dbReference>
<dbReference type="GO" id="GO:0003677">
    <property type="term" value="F:DNA binding"/>
    <property type="evidence" value="ECO:0007669"/>
    <property type="project" value="UniProtKB-KW"/>
</dbReference>
<dbReference type="AlphaFoldDB" id="A0A3N9WYF8"/>
<evidence type="ECO:0000256" key="1">
    <source>
        <dbReference type="ARBA" id="ARBA00022747"/>
    </source>
</evidence>
<organism evidence="3 4">
    <name type="scientific">Micromonospora inaquosa</name>
    <dbReference type="NCBI Taxonomy" id="2203716"/>
    <lineage>
        <taxon>Bacteria</taxon>
        <taxon>Bacillati</taxon>
        <taxon>Actinomycetota</taxon>
        <taxon>Actinomycetes</taxon>
        <taxon>Micromonosporales</taxon>
        <taxon>Micromonosporaceae</taxon>
        <taxon>Micromonospora</taxon>
    </lineage>
</organism>
<evidence type="ECO:0000256" key="2">
    <source>
        <dbReference type="ARBA" id="ARBA00023125"/>
    </source>
</evidence>
<dbReference type="EMBL" id="QGSZ01000255">
    <property type="protein sequence ID" value="RQX00063.1"/>
    <property type="molecule type" value="Genomic_DNA"/>
</dbReference>
<keyword evidence="2" id="KW-0238">DNA-binding</keyword>
<comment type="caution">
    <text evidence="3">The sequence shown here is derived from an EMBL/GenBank/DDBJ whole genome shotgun (WGS) entry which is preliminary data.</text>
</comment>
<dbReference type="PANTHER" id="PTHR43140:SF1">
    <property type="entry name" value="TYPE I RESTRICTION ENZYME ECOKI SPECIFICITY SUBUNIT"/>
    <property type="match status" value="1"/>
</dbReference>
<keyword evidence="1" id="KW-0680">Restriction system</keyword>
<dbReference type="Gene3D" id="3.90.220.20">
    <property type="entry name" value="DNA methylase specificity domains"/>
    <property type="match status" value="2"/>
</dbReference>
<accession>A0A3N9WYF8</accession>
<dbReference type="SUPFAM" id="SSF116734">
    <property type="entry name" value="DNA methylase specificity domain"/>
    <property type="match status" value="2"/>
</dbReference>
<reference evidence="3 4" key="1">
    <citation type="submission" date="2018-05" db="EMBL/GenBank/DDBJ databases">
        <title>Micromonospora from Atacama Desert.</title>
        <authorList>
            <person name="Carro L."/>
            <person name="Goodfellow M."/>
            <person name="Klenk H.-P."/>
        </authorList>
    </citation>
    <scope>NUCLEOTIDE SEQUENCE [LARGE SCALE GENOMIC DNA]</scope>
    <source>
        <strain evidence="3 4">LB39</strain>
    </source>
</reference>
<dbReference type="InterPro" id="IPR051212">
    <property type="entry name" value="Type-I_RE_S_subunit"/>
</dbReference>
<dbReference type="PANTHER" id="PTHR43140">
    <property type="entry name" value="TYPE-1 RESTRICTION ENZYME ECOKI SPECIFICITY PROTEIN"/>
    <property type="match status" value="1"/>
</dbReference>
<evidence type="ECO:0000313" key="3">
    <source>
        <dbReference type="EMBL" id="RQX00063.1"/>
    </source>
</evidence>
<name>A0A3N9WYF8_9ACTN</name>
<dbReference type="GO" id="GO:0009307">
    <property type="term" value="P:DNA restriction-modification system"/>
    <property type="evidence" value="ECO:0007669"/>
    <property type="project" value="UniProtKB-KW"/>
</dbReference>
<dbReference type="Proteomes" id="UP000282312">
    <property type="component" value="Unassembled WGS sequence"/>
</dbReference>
<gene>
    <name evidence="3" type="ORF">DLJ59_22840</name>
</gene>
<proteinExistence type="predicted"/>
<keyword evidence="4" id="KW-1185">Reference proteome</keyword>